<dbReference type="AlphaFoldDB" id="A0AAV4MEM9"/>
<feature type="region of interest" description="Disordered" evidence="1">
    <location>
        <begin position="57"/>
        <end position="78"/>
    </location>
</feature>
<dbReference type="EMBL" id="BPLR01019667">
    <property type="protein sequence ID" value="GIX70305.1"/>
    <property type="molecule type" value="Genomic_DNA"/>
</dbReference>
<dbReference type="Proteomes" id="UP001054945">
    <property type="component" value="Unassembled WGS sequence"/>
</dbReference>
<protein>
    <submittedName>
        <fullName evidence="2">Uncharacterized protein</fullName>
    </submittedName>
</protein>
<name>A0AAV4MEM9_CAEEX</name>
<comment type="caution">
    <text evidence="2">The sequence shown here is derived from an EMBL/GenBank/DDBJ whole genome shotgun (WGS) entry which is preliminary data.</text>
</comment>
<proteinExistence type="predicted"/>
<keyword evidence="3" id="KW-1185">Reference proteome</keyword>
<evidence type="ECO:0000256" key="1">
    <source>
        <dbReference type="SAM" id="MobiDB-lite"/>
    </source>
</evidence>
<organism evidence="2 3">
    <name type="scientific">Caerostris extrusa</name>
    <name type="common">Bark spider</name>
    <name type="synonym">Caerostris bankana</name>
    <dbReference type="NCBI Taxonomy" id="172846"/>
    <lineage>
        <taxon>Eukaryota</taxon>
        <taxon>Metazoa</taxon>
        <taxon>Ecdysozoa</taxon>
        <taxon>Arthropoda</taxon>
        <taxon>Chelicerata</taxon>
        <taxon>Arachnida</taxon>
        <taxon>Araneae</taxon>
        <taxon>Araneomorphae</taxon>
        <taxon>Entelegynae</taxon>
        <taxon>Araneoidea</taxon>
        <taxon>Araneidae</taxon>
        <taxon>Caerostris</taxon>
    </lineage>
</organism>
<evidence type="ECO:0000313" key="3">
    <source>
        <dbReference type="Proteomes" id="UP001054945"/>
    </source>
</evidence>
<evidence type="ECO:0000313" key="2">
    <source>
        <dbReference type="EMBL" id="GIX70305.1"/>
    </source>
</evidence>
<gene>
    <name evidence="2" type="ORF">CEXT_15071</name>
</gene>
<sequence>MEKLSQSNMKNSHQQWTWRTLTIKHLSPAVDMENPHSQTWKFFTIRTVTVHGELSQSNMENSPAEISHHPSGHGELSQSNMEISLQQWTWRTLTVKHGKFLTITSSLTVKYGNFSPAVSCYNQTRKLYSHEELTH</sequence>
<accession>A0AAV4MEM9</accession>
<reference evidence="2 3" key="1">
    <citation type="submission" date="2021-06" db="EMBL/GenBank/DDBJ databases">
        <title>Caerostris extrusa draft genome.</title>
        <authorList>
            <person name="Kono N."/>
            <person name="Arakawa K."/>
        </authorList>
    </citation>
    <scope>NUCLEOTIDE SEQUENCE [LARGE SCALE GENOMIC DNA]</scope>
</reference>